<dbReference type="EMBL" id="MU089556">
    <property type="protein sequence ID" value="KAF7851229.1"/>
    <property type="molecule type" value="Genomic_DNA"/>
</dbReference>
<keyword evidence="4 15" id="KW-0812">Transmembrane</keyword>
<dbReference type="InterPro" id="IPR011009">
    <property type="entry name" value="Kinase-like_dom_sf"/>
</dbReference>
<evidence type="ECO:0000256" key="11">
    <source>
        <dbReference type="ARBA" id="ARBA00023157"/>
    </source>
</evidence>
<feature type="binding site" evidence="14">
    <location>
        <position position="517"/>
    </location>
    <ligand>
        <name>ATP</name>
        <dbReference type="ChEBI" id="CHEBI:30616"/>
    </ligand>
</feature>
<comment type="catalytic activity">
    <reaction evidence="13">
        <text>L-threonyl-[protein] + ATP = O-phospho-L-threonyl-[protein] + ADP + H(+)</text>
        <dbReference type="Rhea" id="RHEA:46608"/>
        <dbReference type="Rhea" id="RHEA-COMP:11060"/>
        <dbReference type="Rhea" id="RHEA-COMP:11605"/>
        <dbReference type="ChEBI" id="CHEBI:15378"/>
        <dbReference type="ChEBI" id="CHEBI:30013"/>
        <dbReference type="ChEBI" id="CHEBI:30616"/>
        <dbReference type="ChEBI" id="CHEBI:61977"/>
        <dbReference type="ChEBI" id="CHEBI:456216"/>
        <dbReference type="EC" id="2.7.11.1"/>
    </reaction>
</comment>
<keyword evidence="11" id="KW-1015">Disulfide bond</keyword>
<comment type="catalytic activity">
    <reaction evidence="13">
        <text>L-seryl-[protein] + ATP = O-phospho-L-seryl-[protein] + ADP + H(+)</text>
        <dbReference type="Rhea" id="RHEA:17989"/>
        <dbReference type="Rhea" id="RHEA-COMP:9863"/>
        <dbReference type="Rhea" id="RHEA-COMP:11604"/>
        <dbReference type="ChEBI" id="CHEBI:15378"/>
        <dbReference type="ChEBI" id="CHEBI:29999"/>
        <dbReference type="ChEBI" id="CHEBI:30616"/>
        <dbReference type="ChEBI" id="CHEBI:83421"/>
        <dbReference type="ChEBI" id="CHEBI:456216"/>
        <dbReference type="EC" id="2.7.11.1"/>
    </reaction>
</comment>
<dbReference type="PANTHER" id="PTHR47974">
    <property type="entry name" value="OS07G0415500 PROTEIN"/>
    <property type="match status" value="1"/>
</dbReference>
<evidence type="ECO:0000256" key="10">
    <source>
        <dbReference type="ARBA" id="ARBA00023136"/>
    </source>
</evidence>
<dbReference type="PROSITE" id="PS50927">
    <property type="entry name" value="BULB_LECTIN"/>
    <property type="match status" value="1"/>
</dbReference>
<dbReference type="Proteomes" id="UP000806378">
    <property type="component" value="Unassembled WGS sequence"/>
</dbReference>
<dbReference type="FunFam" id="1.10.510.10:FF:000384">
    <property type="entry name" value="G-type lectin S-receptor-like serine/threonine-protein kinase"/>
    <property type="match status" value="1"/>
</dbReference>
<evidence type="ECO:0000256" key="6">
    <source>
        <dbReference type="ARBA" id="ARBA00022741"/>
    </source>
</evidence>
<dbReference type="InterPro" id="IPR017441">
    <property type="entry name" value="Protein_kinase_ATP_BS"/>
</dbReference>
<dbReference type="InterPro" id="IPR000858">
    <property type="entry name" value="S_locus_glycoprot_dom"/>
</dbReference>
<dbReference type="SMART" id="SM00108">
    <property type="entry name" value="B_lectin"/>
    <property type="match status" value="1"/>
</dbReference>
<dbReference type="InterPro" id="IPR024171">
    <property type="entry name" value="SRK-like_kinase"/>
</dbReference>
<evidence type="ECO:0000313" key="19">
    <source>
        <dbReference type="EMBL" id="KAF7851229.1"/>
    </source>
</evidence>
<comment type="similarity">
    <text evidence="13">Belongs to the protein kinase superfamily. Ser/Thr protein kinase family.</text>
</comment>
<dbReference type="PANTHER" id="PTHR47974:SF19">
    <property type="entry name" value="RECEPTOR-LIKE SERINE_THREONINE-PROTEIN KINASE"/>
    <property type="match status" value="1"/>
</dbReference>
<name>A0A8T0CYD5_CORYI</name>
<dbReference type="Gramene" id="rna-gnl|WGS:JABURB|Cocit.L4326.1">
    <property type="protein sequence ID" value="cds-KAF7851229.1"/>
    <property type="gene ID" value="gene-BT93_L4326"/>
</dbReference>
<evidence type="ECO:0000256" key="4">
    <source>
        <dbReference type="ARBA" id="ARBA00022692"/>
    </source>
</evidence>
<feature type="transmembrane region" description="Helical" evidence="15">
    <location>
        <begin position="439"/>
        <end position="460"/>
    </location>
</feature>
<dbReference type="GO" id="GO:0048544">
    <property type="term" value="P:recognition of pollen"/>
    <property type="evidence" value="ECO:0007669"/>
    <property type="project" value="InterPro"/>
</dbReference>
<dbReference type="CDD" id="cd00028">
    <property type="entry name" value="B_lectin"/>
    <property type="match status" value="1"/>
</dbReference>
<evidence type="ECO:0000256" key="9">
    <source>
        <dbReference type="ARBA" id="ARBA00022989"/>
    </source>
</evidence>
<dbReference type="GO" id="GO:0005524">
    <property type="term" value="F:ATP binding"/>
    <property type="evidence" value="ECO:0007669"/>
    <property type="project" value="UniProtKB-UniRule"/>
</dbReference>
<dbReference type="GO" id="GO:0004674">
    <property type="term" value="F:protein serine/threonine kinase activity"/>
    <property type="evidence" value="ECO:0007669"/>
    <property type="project" value="UniProtKB-KW"/>
</dbReference>
<feature type="domain" description="Apple" evidence="18">
    <location>
        <begin position="346"/>
        <end position="423"/>
    </location>
</feature>
<organism evidence="19 20">
    <name type="scientific">Corymbia citriodora subsp. variegata</name>
    <dbReference type="NCBI Taxonomy" id="360336"/>
    <lineage>
        <taxon>Eukaryota</taxon>
        <taxon>Viridiplantae</taxon>
        <taxon>Streptophyta</taxon>
        <taxon>Embryophyta</taxon>
        <taxon>Tracheophyta</taxon>
        <taxon>Spermatophyta</taxon>
        <taxon>Magnoliopsida</taxon>
        <taxon>eudicotyledons</taxon>
        <taxon>Gunneridae</taxon>
        <taxon>Pentapetalae</taxon>
        <taxon>rosids</taxon>
        <taxon>malvids</taxon>
        <taxon>Myrtales</taxon>
        <taxon>Myrtaceae</taxon>
        <taxon>Myrtoideae</taxon>
        <taxon>Eucalypteae</taxon>
        <taxon>Corymbia</taxon>
    </lineage>
</organism>
<dbReference type="SUPFAM" id="SSF56112">
    <property type="entry name" value="Protein kinase-like (PK-like)"/>
    <property type="match status" value="1"/>
</dbReference>
<keyword evidence="2 13" id="KW-0723">Serine/threonine-protein kinase</keyword>
<keyword evidence="20" id="KW-1185">Reference proteome</keyword>
<dbReference type="SMART" id="SM00220">
    <property type="entry name" value="S_TKc"/>
    <property type="match status" value="1"/>
</dbReference>
<protein>
    <recommendedName>
        <fullName evidence="13">Receptor-like serine/threonine-protein kinase</fullName>
        <ecNumber evidence="13">2.7.11.1</ecNumber>
    </recommendedName>
</protein>
<dbReference type="PROSITE" id="PS00107">
    <property type="entry name" value="PROTEIN_KINASE_ATP"/>
    <property type="match status" value="1"/>
</dbReference>
<evidence type="ECO:0000256" key="2">
    <source>
        <dbReference type="ARBA" id="ARBA00022527"/>
    </source>
</evidence>
<evidence type="ECO:0000259" key="16">
    <source>
        <dbReference type="PROSITE" id="PS50011"/>
    </source>
</evidence>
<dbReference type="Gene3D" id="1.10.510.10">
    <property type="entry name" value="Transferase(Phosphotransferase) domain 1"/>
    <property type="match status" value="1"/>
</dbReference>
<comment type="caution">
    <text evidence="19">The sequence shown here is derived from an EMBL/GenBank/DDBJ whole genome shotgun (WGS) entry which is preliminary data.</text>
</comment>
<feature type="domain" description="Protein kinase" evidence="16">
    <location>
        <begin position="488"/>
        <end position="761"/>
    </location>
</feature>
<keyword evidence="3 13" id="KW-0808">Transferase</keyword>
<dbReference type="Pfam" id="PF01453">
    <property type="entry name" value="B_lectin"/>
    <property type="match status" value="1"/>
</dbReference>
<dbReference type="SMART" id="SM00473">
    <property type="entry name" value="PAN_AP"/>
    <property type="match status" value="1"/>
</dbReference>
<dbReference type="Gene3D" id="2.90.10.10">
    <property type="entry name" value="Bulb-type lectin domain"/>
    <property type="match status" value="1"/>
</dbReference>
<evidence type="ECO:0000256" key="7">
    <source>
        <dbReference type="ARBA" id="ARBA00022777"/>
    </source>
</evidence>
<feature type="domain" description="Bulb-type lectin" evidence="17">
    <location>
        <begin position="35"/>
        <end position="158"/>
    </location>
</feature>
<dbReference type="GO" id="GO:0016020">
    <property type="term" value="C:membrane"/>
    <property type="evidence" value="ECO:0007669"/>
    <property type="project" value="UniProtKB-SubCell"/>
</dbReference>
<dbReference type="Gene3D" id="3.30.200.20">
    <property type="entry name" value="Phosphorylase Kinase, domain 1"/>
    <property type="match status" value="1"/>
</dbReference>
<dbReference type="AlphaFoldDB" id="A0A8T0CYD5"/>
<dbReference type="InterPro" id="IPR000719">
    <property type="entry name" value="Prot_kinase_dom"/>
</dbReference>
<gene>
    <name evidence="19" type="ORF">BT93_L4326</name>
</gene>
<evidence type="ECO:0000256" key="5">
    <source>
        <dbReference type="ARBA" id="ARBA00022729"/>
    </source>
</evidence>
<keyword evidence="7 13" id="KW-0418">Kinase</keyword>
<keyword evidence="10 15" id="KW-0472">Membrane</keyword>
<evidence type="ECO:0000256" key="1">
    <source>
        <dbReference type="ARBA" id="ARBA00004167"/>
    </source>
</evidence>
<evidence type="ECO:0000256" key="15">
    <source>
        <dbReference type="SAM" id="Phobius"/>
    </source>
</evidence>
<dbReference type="Pfam" id="PF08276">
    <property type="entry name" value="PAN_2"/>
    <property type="match status" value="1"/>
</dbReference>
<dbReference type="CDD" id="cd14066">
    <property type="entry name" value="STKc_IRAK"/>
    <property type="match status" value="1"/>
</dbReference>
<evidence type="ECO:0000259" key="18">
    <source>
        <dbReference type="PROSITE" id="PS50948"/>
    </source>
</evidence>
<evidence type="ECO:0000256" key="12">
    <source>
        <dbReference type="ARBA" id="ARBA00023180"/>
    </source>
</evidence>
<evidence type="ECO:0000256" key="13">
    <source>
        <dbReference type="PIRNR" id="PIRNR000641"/>
    </source>
</evidence>
<dbReference type="FunFam" id="3.30.200.20:FF:000178">
    <property type="entry name" value="serine/threonine-protein kinase PBS1-like"/>
    <property type="match status" value="1"/>
</dbReference>
<dbReference type="PROSITE" id="PS00108">
    <property type="entry name" value="PROTEIN_KINASE_ST"/>
    <property type="match status" value="1"/>
</dbReference>
<dbReference type="InterPro" id="IPR008271">
    <property type="entry name" value="Ser/Thr_kinase_AS"/>
</dbReference>
<dbReference type="PROSITE" id="PS50948">
    <property type="entry name" value="PAN"/>
    <property type="match status" value="1"/>
</dbReference>
<dbReference type="PROSITE" id="PS50011">
    <property type="entry name" value="PROTEIN_KINASE_DOM"/>
    <property type="match status" value="1"/>
</dbReference>
<dbReference type="OrthoDB" id="643280at2759"/>
<dbReference type="FunFam" id="2.90.10.10:FF:000002">
    <property type="entry name" value="Serine/threonine-protein kinase"/>
    <property type="match status" value="1"/>
</dbReference>
<reference evidence="19" key="1">
    <citation type="submission" date="2020-05" db="EMBL/GenBank/DDBJ databases">
        <title>WGS assembly of Corymbia citriodora subspecies variegata.</title>
        <authorList>
            <person name="Barry K."/>
            <person name="Hundley H."/>
            <person name="Shu S."/>
            <person name="Jenkins J."/>
            <person name="Grimwood J."/>
            <person name="Baten A."/>
        </authorList>
    </citation>
    <scope>NUCLEOTIDE SEQUENCE</scope>
    <source>
        <strain evidence="19">CV2-018</strain>
    </source>
</reference>
<proteinExistence type="inferred from homology"/>
<dbReference type="Pfam" id="PF00069">
    <property type="entry name" value="Pkinase"/>
    <property type="match status" value="1"/>
</dbReference>
<dbReference type="EC" id="2.7.11.1" evidence="13"/>
<dbReference type="PIRSF" id="PIRSF000641">
    <property type="entry name" value="SRK"/>
    <property type="match status" value="1"/>
</dbReference>
<evidence type="ECO:0000259" key="17">
    <source>
        <dbReference type="PROSITE" id="PS50927"/>
    </source>
</evidence>
<comment type="subcellular location">
    <subcellularLocation>
        <location evidence="1">Membrane</location>
        <topology evidence="1">Single-pass membrane protein</topology>
    </subcellularLocation>
</comment>
<dbReference type="InterPro" id="IPR001480">
    <property type="entry name" value="Bulb-type_lectin_dom"/>
</dbReference>
<keyword evidence="6 13" id="KW-0547">Nucleotide-binding</keyword>
<keyword evidence="5" id="KW-0732">Signal</keyword>
<evidence type="ECO:0000256" key="3">
    <source>
        <dbReference type="ARBA" id="ARBA00022679"/>
    </source>
</evidence>
<evidence type="ECO:0000256" key="14">
    <source>
        <dbReference type="PROSITE-ProRule" id="PRU10141"/>
    </source>
</evidence>
<dbReference type="CDD" id="cd01098">
    <property type="entry name" value="PAN_AP_plant"/>
    <property type="match status" value="1"/>
</dbReference>
<evidence type="ECO:0000313" key="20">
    <source>
        <dbReference type="Proteomes" id="UP000806378"/>
    </source>
</evidence>
<keyword evidence="12" id="KW-0325">Glycoprotein</keyword>
<keyword evidence="9 15" id="KW-1133">Transmembrane helix</keyword>
<dbReference type="InterPro" id="IPR003609">
    <property type="entry name" value="Pan_app"/>
</dbReference>
<sequence>MSHHFRLSLVGLATFRRPLANKKSRFKCHSLSISIDTILPGESFSGNRTLISQGRTFEMGFFSPGNTSNHYVGIWYKGLPQKTPVWVANRNCPVSDPFSSELKLLWDGNLVILASYERQIWSTRLTLLMPNSTSGVLLDNGNFVLMKTSDVSSVVWQSFDHPTDTWLPGAKFVFRTLRSKRTVLVAWRDLDDPATGIFSALPAAEQKFQLTLFNGSEAYWRGSEWGEDDFGLQPSMTVGNTLNFTYVSNENETYSKYSSLAPYNLSRMVLEPIGLLKHLVWAKHIQEWKELWTLPTQMCEIYPFCGASSNCNQSDAPVCDCALGHLGHLKLEDHLGRCKRRNASECRGDRKDHFFHMPRTLLPKNSDSFMAENIDACRLLCLSNCSCSAYAYIANCQIWTDDKFLVQHSPDAALFKDFYVRIAALYWKEESKKKGKPSLIFIAAVVVSLGFLVLLGVSLATIRTRRSARAVDDHLLHFQYRVLKKATKNFSEKIGEGGFSSVFRGALRDSTPIAVKKLANQNQSNKQFLAEVRTIGTIQHINVVQLCGFCAEESKRFLVYEYLKNGSLAAHLFQKGSNTLDWKTRYSIAIGIAKGLEYLHERCRDCIIHCDIKPENILLDSELAPQIADFGLAKLLGRDASSVITTMRGTRGYLAPEWISGGAITSKVDVFSYGKLLFEIISGKRNFEELNSDMRNYVPLQVANSIAKGEEVLPLVDCRLNGLVEMEELCRACRVACWCIQDSEQDRPTMSQVVQILEGLMVVEKPPIPRIFLQIVSYESDA</sequence>
<keyword evidence="8 13" id="KW-0067">ATP-binding</keyword>
<dbReference type="InterPro" id="IPR036426">
    <property type="entry name" value="Bulb-type_lectin_dom_sf"/>
</dbReference>
<evidence type="ECO:0000256" key="8">
    <source>
        <dbReference type="ARBA" id="ARBA00022840"/>
    </source>
</evidence>
<dbReference type="Pfam" id="PF00954">
    <property type="entry name" value="S_locus_glycop"/>
    <property type="match status" value="1"/>
</dbReference>
<accession>A0A8T0CYD5</accession>
<dbReference type="SUPFAM" id="SSF51110">
    <property type="entry name" value="alpha-D-mannose-specific plant lectins"/>
    <property type="match status" value="1"/>
</dbReference>